<organism evidence="1 2">
    <name type="scientific">Candidatus Caccoplasma intestinavium</name>
    <dbReference type="NCBI Taxonomy" id="2840716"/>
    <lineage>
        <taxon>Bacteria</taxon>
        <taxon>Pseudomonadati</taxon>
        <taxon>Bacteroidota</taxon>
        <taxon>Bacteroidia</taxon>
        <taxon>Bacteroidales</taxon>
        <taxon>Bacteroidaceae</taxon>
        <taxon>Bacteroidaceae incertae sedis</taxon>
        <taxon>Candidatus Caccoplasma</taxon>
    </lineage>
</organism>
<reference evidence="1" key="2">
    <citation type="journal article" date="2021" name="PeerJ">
        <title>Extensive microbial diversity within the chicken gut microbiome revealed by metagenomics and culture.</title>
        <authorList>
            <person name="Gilroy R."/>
            <person name="Ravi A."/>
            <person name="Getino M."/>
            <person name="Pursley I."/>
            <person name="Horton D.L."/>
            <person name="Alikhan N.F."/>
            <person name="Baker D."/>
            <person name="Gharbi K."/>
            <person name="Hall N."/>
            <person name="Watson M."/>
            <person name="Adriaenssens E.M."/>
            <person name="Foster-Nyarko E."/>
            <person name="Jarju S."/>
            <person name="Secka A."/>
            <person name="Antonio M."/>
            <person name="Oren A."/>
            <person name="Chaudhuri R.R."/>
            <person name="La Ragione R."/>
            <person name="Hildebrand F."/>
            <person name="Pallen M.J."/>
        </authorList>
    </citation>
    <scope>NUCLEOTIDE SEQUENCE</scope>
    <source>
        <strain evidence="1">21143</strain>
    </source>
</reference>
<dbReference type="InterPro" id="IPR007922">
    <property type="entry name" value="DciA-like"/>
</dbReference>
<sequence length="96" mass="11054">MQRKDAQKLSELLPQILADQQLDRRLDETQAAVLWKEIFGEAVARYTTQVYVRAGVLYVSLSSAVLRNELLSCKKSLLHRLNEEMGRLVVKDIILR</sequence>
<evidence type="ECO:0000313" key="1">
    <source>
        <dbReference type="EMBL" id="HIT38681.1"/>
    </source>
</evidence>
<dbReference type="EMBL" id="DVKT01000006">
    <property type="protein sequence ID" value="HIT38681.1"/>
    <property type="molecule type" value="Genomic_DNA"/>
</dbReference>
<dbReference type="Proteomes" id="UP000886722">
    <property type="component" value="Unassembled WGS sequence"/>
</dbReference>
<proteinExistence type="predicted"/>
<dbReference type="Pfam" id="PF05258">
    <property type="entry name" value="DciA"/>
    <property type="match status" value="1"/>
</dbReference>
<dbReference type="AlphaFoldDB" id="A0A9D1KCY8"/>
<reference evidence="1" key="1">
    <citation type="submission" date="2020-10" db="EMBL/GenBank/DDBJ databases">
        <authorList>
            <person name="Gilroy R."/>
        </authorList>
    </citation>
    <scope>NUCLEOTIDE SEQUENCE</scope>
    <source>
        <strain evidence="1">21143</strain>
    </source>
</reference>
<gene>
    <name evidence="1" type="ORF">IAD06_01390</name>
</gene>
<dbReference type="PANTHER" id="PTHR36456">
    <property type="entry name" value="UPF0232 PROTEIN SCO3875"/>
    <property type="match status" value="1"/>
</dbReference>
<comment type="caution">
    <text evidence="1">The sequence shown here is derived from an EMBL/GenBank/DDBJ whole genome shotgun (WGS) entry which is preliminary data.</text>
</comment>
<protein>
    <submittedName>
        <fullName evidence="1">DUF721 domain-containing protein</fullName>
    </submittedName>
</protein>
<name>A0A9D1KCY8_9BACT</name>
<dbReference type="PANTHER" id="PTHR36456:SF1">
    <property type="entry name" value="UPF0232 PROTEIN SCO3875"/>
    <property type="match status" value="1"/>
</dbReference>
<accession>A0A9D1KCY8</accession>
<evidence type="ECO:0000313" key="2">
    <source>
        <dbReference type="Proteomes" id="UP000886722"/>
    </source>
</evidence>